<proteinExistence type="predicted"/>
<accession>A0A830GKY9</accession>
<reference evidence="1" key="2">
    <citation type="submission" date="2020-09" db="EMBL/GenBank/DDBJ databases">
        <authorList>
            <person name="Sun Q."/>
            <person name="Ohkuma M."/>
        </authorList>
    </citation>
    <scope>NUCLEOTIDE SEQUENCE</scope>
    <source>
        <strain evidence="1">JCM 17820</strain>
    </source>
</reference>
<comment type="caution">
    <text evidence="1">The sequence shown here is derived from an EMBL/GenBank/DDBJ whole genome shotgun (WGS) entry which is preliminary data.</text>
</comment>
<dbReference type="Gene3D" id="1.10.10.10">
    <property type="entry name" value="Winged helix-like DNA-binding domain superfamily/Winged helix DNA-binding domain"/>
    <property type="match status" value="1"/>
</dbReference>
<gene>
    <name evidence="1" type="ORF">GCM10009030_17490</name>
</gene>
<evidence type="ECO:0008006" key="3">
    <source>
        <dbReference type="Google" id="ProtNLM"/>
    </source>
</evidence>
<dbReference type="InterPro" id="IPR036388">
    <property type="entry name" value="WH-like_DNA-bd_sf"/>
</dbReference>
<sequence>MSRTPAEWMVPLDERILEILQAEGWSSPAYIARKVSLWASVGRVRERCRMLTYAQMIEPLTPRFENYDITGFGLRYLEGRLDASKQPRPSAREVLNS</sequence>
<protein>
    <recommendedName>
        <fullName evidence="3">Winged helix-turn-helix domain-containing protein</fullName>
    </recommendedName>
</protein>
<keyword evidence="2" id="KW-1185">Reference proteome</keyword>
<dbReference type="AlphaFoldDB" id="A0A830GKY9"/>
<reference evidence="1" key="1">
    <citation type="journal article" date="2014" name="Int. J. Syst. Evol. Microbiol.">
        <title>Complete genome sequence of Corynebacterium casei LMG S-19264T (=DSM 44701T), isolated from a smear-ripened cheese.</title>
        <authorList>
            <consortium name="US DOE Joint Genome Institute (JGI-PGF)"/>
            <person name="Walter F."/>
            <person name="Albersmeier A."/>
            <person name="Kalinowski J."/>
            <person name="Ruckert C."/>
        </authorList>
    </citation>
    <scope>NUCLEOTIDE SEQUENCE</scope>
    <source>
        <strain evidence="1">JCM 17820</strain>
    </source>
</reference>
<organism evidence="1 2">
    <name type="scientific">Haloarcula pellucida</name>
    <dbReference type="NCBI Taxonomy" id="1427151"/>
    <lineage>
        <taxon>Archaea</taxon>
        <taxon>Methanobacteriati</taxon>
        <taxon>Methanobacteriota</taxon>
        <taxon>Stenosarchaea group</taxon>
        <taxon>Halobacteria</taxon>
        <taxon>Halobacteriales</taxon>
        <taxon>Haloarculaceae</taxon>
        <taxon>Haloarcula</taxon>
    </lineage>
</organism>
<name>A0A830GKY9_9EURY</name>
<dbReference type="EMBL" id="BMOU01000002">
    <property type="protein sequence ID" value="GGN92838.1"/>
    <property type="molecule type" value="Genomic_DNA"/>
</dbReference>
<evidence type="ECO:0000313" key="1">
    <source>
        <dbReference type="EMBL" id="GGN92838.1"/>
    </source>
</evidence>
<dbReference type="Proteomes" id="UP000605784">
    <property type="component" value="Unassembled WGS sequence"/>
</dbReference>
<evidence type="ECO:0000313" key="2">
    <source>
        <dbReference type="Proteomes" id="UP000605784"/>
    </source>
</evidence>